<evidence type="ECO:0000313" key="8">
    <source>
        <dbReference type="EMBL" id="AEO70456.1"/>
    </source>
</evidence>
<dbReference type="PANTHER" id="PTHR11474">
    <property type="entry name" value="TYROSINASE FAMILY MEMBER"/>
    <property type="match status" value="1"/>
</dbReference>
<evidence type="ECO:0000256" key="1">
    <source>
        <dbReference type="ARBA" id="ARBA00001973"/>
    </source>
</evidence>
<keyword evidence="5" id="KW-0732">Signal</keyword>
<dbReference type="Gene3D" id="2.60.310.20">
    <property type="match status" value="1"/>
</dbReference>
<dbReference type="STRING" id="578455.G2RFH3"/>
<evidence type="ECO:0000313" key="9">
    <source>
        <dbReference type="Proteomes" id="UP000008181"/>
    </source>
</evidence>
<feature type="signal peptide" evidence="5">
    <location>
        <begin position="1"/>
        <end position="21"/>
    </location>
</feature>
<keyword evidence="2" id="KW-0479">Metal-binding</keyword>
<evidence type="ECO:0000256" key="5">
    <source>
        <dbReference type="SAM" id="SignalP"/>
    </source>
</evidence>
<dbReference type="InterPro" id="IPR008922">
    <property type="entry name" value="Di-copper_centre_dom_sf"/>
</dbReference>
<dbReference type="InterPro" id="IPR041640">
    <property type="entry name" value="Tyrosinase_C"/>
</dbReference>
<dbReference type="GeneID" id="11522902"/>
<evidence type="ECO:0000259" key="6">
    <source>
        <dbReference type="PROSITE" id="PS00497"/>
    </source>
</evidence>
<feature type="chain" id="PRO_5003437226" description="Tyrosinase copper-binding domain-containing protein" evidence="5">
    <location>
        <begin position="22"/>
        <end position="650"/>
    </location>
</feature>
<reference evidence="8 9" key="1">
    <citation type="journal article" date="2011" name="Nat. Biotechnol.">
        <title>Comparative genomic analysis of the thermophilic biomass-degrading fungi Myceliophthora thermophila and Thielavia terrestris.</title>
        <authorList>
            <person name="Berka R.M."/>
            <person name="Grigoriev I.V."/>
            <person name="Otillar R."/>
            <person name="Salamov A."/>
            <person name="Grimwood J."/>
            <person name="Reid I."/>
            <person name="Ishmael N."/>
            <person name="John T."/>
            <person name="Darmond C."/>
            <person name="Moisan M.-C."/>
            <person name="Henrissat B."/>
            <person name="Coutinho P.M."/>
            <person name="Lombard V."/>
            <person name="Natvig D.O."/>
            <person name="Lindquist E."/>
            <person name="Schmutz J."/>
            <person name="Lucas S."/>
            <person name="Harris P."/>
            <person name="Powlowski J."/>
            <person name="Bellemare A."/>
            <person name="Taylor D."/>
            <person name="Butler G."/>
            <person name="de Vries R.P."/>
            <person name="Allijn I.E."/>
            <person name="van den Brink J."/>
            <person name="Ushinsky S."/>
            <person name="Storms R."/>
            <person name="Powell A.J."/>
            <person name="Paulsen I.T."/>
            <person name="Elbourne L.D.H."/>
            <person name="Baker S.E."/>
            <person name="Magnuson J."/>
            <person name="LaBoissiere S."/>
            <person name="Clutterbuck A.J."/>
            <person name="Martinez D."/>
            <person name="Wogulis M."/>
            <person name="de Leon A.L."/>
            <person name="Rey M.W."/>
            <person name="Tsang A."/>
        </authorList>
    </citation>
    <scope>NUCLEOTIDE SEQUENCE [LARGE SCALE GENOMIC DNA]</scope>
    <source>
        <strain evidence="9">ATCC 38088 / NRRL 8126</strain>
    </source>
</reference>
<dbReference type="KEGG" id="ttt:THITE_2131928"/>
<sequence length="650" mass="72488">MARARLSLVLYLVCLAHTVLAQYTGYDYGFDVRTRMKRQLGQLQATVVQDKSGGDIYVRQEIRQLEQDRDVWTLYILGLSMMQFTDQSSPTSYYGIAGIHGMPHQTWGGVKPVPGSEDTGYCTHSSVLFPTWHRPYMALYEQVLQELIQTIAGFWPAPERQRYQDAARRFRIPYWDWAATPPSGESVLPRSIGGSPYVDVEGPNGLQRIANPLFSYTFKPLNTTAFNYRPWNYWTRTLRSPSSGGPDAQSNNSQVAMNLDQNRPSIAQRLYTLFSSYDNYTTFSNNAWGAQADSIEALHDTIHTLTGGFGSSVPNPGHMAFIQWSAFDPIFFLHHCMVDRVLAIWQALHPDAWVTPSPALVKSYTTRQGQIQDANSPLTPFFSHENGTFWTSAEVRDHTKFGYTYPELERAAASTADKTVSRVTVQAVNRLYGSFSPASLFLKELRAQGFKGDREVATAGRGTGRTTDLLPRSFSLTESKIFVGDRYHEWVANVRVGTQALDGTFVVHFFLGDPPSDPQAWPSAPNHVGTMGVFAAAREDNRDNEGQGGRTEMGAHGHHDLAVSGTVPLTAALVKKVAAGELESLDPADVEPYLRANLQRRVLGPKGEIWAGEECMLDMGIQIVDSQVRAPYNEEELPEWGEAKVSFEMC</sequence>
<dbReference type="RefSeq" id="XP_003656792.1">
    <property type="nucleotide sequence ID" value="XM_003656744.1"/>
</dbReference>
<keyword evidence="3" id="KW-0560">Oxidoreductase</keyword>
<dbReference type="eggNOG" id="ENOG502R1BY">
    <property type="taxonomic scope" value="Eukaryota"/>
</dbReference>
<dbReference type="PROSITE" id="PS00498">
    <property type="entry name" value="TYROSINASE_2"/>
    <property type="match status" value="1"/>
</dbReference>
<evidence type="ECO:0000256" key="3">
    <source>
        <dbReference type="ARBA" id="ARBA00023002"/>
    </source>
</evidence>
<comment type="cofactor">
    <cofactor evidence="1">
        <name>Cu(2+)</name>
        <dbReference type="ChEBI" id="CHEBI:29036"/>
    </cofactor>
</comment>
<dbReference type="Pfam" id="PF00264">
    <property type="entry name" value="Tyrosinase"/>
    <property type="match status" value="1"/>
</dbReference>
<dbReference type="SUPFAM" id="SSF48056">
    <property type="entry name" value="Di-copper centre-containing domain"/>
    <property type="match status" value="1"/>
</dbReference>
<dbReference type="InterPro" id="IPR002227">
    <property type="entry name" value="Tyrosinase_Cu-bd"/>
</dbReference>
<dbReference type="Gene3D" id="1.10.1280.10">
    <property type="entry name" value="Di-copper center containing domain from catechol oxidase"/>
    <property type="match status" value="1"/>
</dbReference>
<proteinExistence type="predicted"/>
<keyword evidence="4" id="KW-0503">Monooxygenase</keyword>
<dbReference type="Pfam" id="PF18132">
    <property type="entry name" value="Tyrosinase_C"/>
    <property type="match status" value="1"/>
</dbReference>
<evidence type="ECO:0000256" key="4">
    <source>
        <dbReference type="ARBA" id="ARBA00023033"/>
    </source>
</evidence>
<dbReference type="PANTHER" id="PTHR11474:SF32">
    <property type="entry name" value="TYROSINASE"/>
    <property type="match status" value="1"/>
</dbReference>
<dbReference type="PROSITE" id="PS00497">
    <property type="entry name" value="TYROSINASE_1"/>
    <property type="match status" value="1"/>
</dbReference>
<dbReference type="Proteomes" id="UP000008181">
    <property type="component" value="Chromosome 5"/>
</dbReference>
<evidence type="ECO:0000259" key="7">
    <source>
        <dbReference type="PROSITE" id="PS00498"/>
    </source>
</evidence>
<dbReference type="GO" id="GO:0046872">
    <property type="term" value="F:metal ion binding"/>
    <property type="evidence" value="ECO:0007669"/>
    <property type="project" value="UniProtKB-KW"/>
</dbReference>
<gene>
    <name evidence="8" type="ORF">THITE_2131928</name>
</gene>
<dbReference type="InterPro" id="IPR050316">
    <property type="entry name" value="Tyrosinase/Hemocyanin"/>
</dbReference>
<feature type="domain" description="Tyrosinase copper-binding" evidence="7">
    <location>
        <begin position="328"/>
        <end position="339"/>
    </location>
</feature>
<dbReference type="PRINTS" id="PR00092">
    <property type="entry name" value="TYROSINASE"/>
</dbReference>
<name>G2RFH3_THETT</name>
<organism evidence="8 9">
    <name type="scientific">Thermothielavioides terrestris (strain ATCC 38088 / NRRL 8126)</name>
    <name type="common">Thielavia terrestris</name>
    <dbReference type="NCBI Taxonomy" id="578455"/>
    <lineage>
        <taxon>Eukaryota</taxon>
        <taxon>Fungi</taxon>
        <taxon>Dikarya</taxon>
        <taxon>Ascomycota</taxon>
        <taxon>Pezizomycotina</taxon>
        <taxon>Sordariomycetes</taxon>
        <taxon>Sordariomycetidae</taxon>
        <taxon>Sordariales</taxon>
        <taxon>Chaetomiaceae</taxon>
        <taxon>Thermothielavioides</taxon>
        <taxon>Thermothielavioides terrestris</taxon>
    </lineage>
</organism>
<dbReference type="AlphaFoldDB" id="G2RFH3"/>
<evidence type="ECO:0000256" key="2">
    <source>
        <dbReference type="ARBA" id="ARBA00022723"/>
    </source>
</evidence>
<protein>
    <recommendedName>
        <fullName evidence="6 7">Tyrosinase copper-binding domain-containing protein</fullName>
    </recommendedName>
</protein>
<keyword evidence="9" id="KW-1185">Reference proteome</keyword>
<dbReference type="OrthoDB" id="6132182at2759"/>
<dbReference type="HOGENOM" id="CLU_013691_3_0_1"/>
<dbReference type="EMBL" id="CP003013">
    <property type="protein sequence ID" value="AEO70456.1"/>
    <property type="molecule type" value="Genomic_DNA"/>
</dbReference>
<feature type="domain" description="Tyrosinase copper-binding" evidence="6">
    <location>
        <begin position="124"/>
        <end position="141"/>
    </location>
</feature>
<dbReference type="GO" id="GO:0004497">
    <property type="term" value="F:monooxygenase activity"/>
    <property type="evidence" value="ECO:0007669"/>
    <property type="project" value="UniProtKB-KW"/>
</dbReference>
<accession>G2RFH3</accession>